<name>D5SJB8_STRCL</name>
<accession>D5SJB8</accession>
<sequence length="90" mass="9420">MHRGPLRPRPSRDGPAPGAAFPRPVGRAGRLNARFAEGTQDLSRGWVTGTPGPGHPTQLAALGDGAVPQRAARALERLAPPLGHCPHQAR</sequence>
<dbReference type="AlphaFoldDB" id="D5SJB8"/>
<keyword evidence="2" id="KW-0614">Plasmid</keyword>
<gene>
    <name evidence="2" type="ORF">SCLAV_p0521</name>
</gene>
<protein>
    <submittedName>
        <fullName evidence="2">Uncharacterized protein</fullName>
    </submittedName>
</protein>
<organism evidence="2 3">
    <name type="scientific">Streptomyces clavuligerus</name>
    <dbReference type="NCBI Taxonomy" id="1901"/>
    <lineage>
        <taxon>Bacteria</taxon>
        <taxon>Bacillati</taxon>
        <taxon>Actinomycetota</taxon>
        <taxon>Actinomycetes</taxon>
        <taxon>Kitasatosporales</taxon>
        <taxon>Streptomycetaceae</taxon>
        <taxon>Streptomyces</taxon>
    </lineage>
</organism>
<evidence type="ECO:0000313" key="3">
    <source>
        <dbReference type="Proteomes" id="UP000002357"/>
    </source>
</evidence>
<reference evidence="2 3" key="1">
    <citation type="journal article" date="2010" name="Genome Biol. Evol.">
        <title>The sequence of a 1.8-mb bacterial linear plasmid reveals a rich evolutionary reservoir of secondary metabolic pathways.</title>
        <authorList>
            <person name="Medema M.H."/>
            <person name="Trefzer A."/>
            <person name="Kovalchuk A."/>
            <person name="van den Berg M."/>
            <person name="Mueller U."/>
            <person name="Heijne W."/>
            <person name="Wu L."/>
            <person name="Alam M.T."/>
            <person name="Ronning C.M."/>
            <person name="Nierman W.C."/>
            <person name="Bovenberg R.A.L."/>
            <person name="Breitling R."/>
            <person name="Takano E."/>
        </authorList>
    </citation>
    <scope>NUCLEOTIDE SEQUENCE [LARGE SCALE GENOMIC DNA]</scope>
    <source>
        <strain evidence="3">ATCC 27064 / DSM 738 / JCM 4710 / NBRC 13307 / NCIMB 12785 / NRRL 3585 / VKM Ac-602</strain>
        <plasmid evidence="2">pSCL4</plasmid>
    </source>
</reference>
<geneLocation type="plasmid" evidence="2 3">
    <name>pSCL4</name>
</geneLocation>
<dbReference type="Proteomes" id="UP000002357">
    <property type="component" value="Plasmid pSCL4"/>
</dbReference>
<proteinExistence type="predicted"/>
<evidence type="ECO:0000256" key="1">
    <source>
        <dbReference type="SAM" id="MobiDB-lite"/>
    </source>
</evidence>
<keyword evidence="3" id="KW-1185">Reference proteome</keyword>
<dbReference type="EMBL" id="CM000914">
    <property type="protein sequence ID" value="EFG04011.2"/>
    <property type="molecule type" value="Genomic_DNA"/>
</dbReference>
<evidence type="ECO:0000313" key="2">
    <source>
        <dbReference type="EMBL" id="EFG04011.2"/>
    </source>
</evidence>
<feature type="region of interest" description="Disordered" evidence="1">
    <location>
        <begin position="1"/>
        <end position="28"/>
    </location>
</feature>